<proteinExistence type="predicted"/>
<evidence type="ECO:0000313" key="2">
    <source>
        <dbReference type="Proteomes" id="UP000707071"/>
    </source>
</evidence>
<dbReference type="Proteomes" id="UP000707071">
    <property type="component" value="Unassembled WGS sequence"/>
</dbReference>
<organism evidence="1 2">
    <name type="scientific">Claviceps aff. purpurea</name>
    <dbReference type="NCBI Taxonomy" id="1967640"/>
    <lineage>
        <taxon>Eukaryota</taxon>
        <taxon>Fungi</taxon>
        <taxon>Dikarya</taxon>
        <taxon>Ascomycota</taxon>
        <taxon>Pezizomycotina</taxon>
        <taxon>Sordariomycetes</taxon>
        <taxon>Hypocreomycetidae</taxon>
        <taxon>Hypocreales</taxon>
        <taxon>Clavicipitaceae</taxon>
        <taxon>Claviceps</taxon>
    </lineage>
</organism>
<dbReference type="EMBL" id="SRRH01000393">
    <property type="protein sequence ID" value="KAG6289719.1"/>
    <property type="molecule type" value="Genomic_DNA"/>
</dbReference>
<dbReference type="AlphaFoldDB" id="A0A9P7U139"/>
<gene>
    <name evidence="1" type="ORF">E4U09_004798</name>
</gene>
<accession>A0A9P7U139</accession>
<keyword evidence="2" id="KW-1185">Reference proteome</keyword>
<evidence type="ECO:0000313" key="1">
    <source>
        <dbReference type="EMBL" id="KAG6289719.1"/>
    </source>
</evidence>
<comment type="caution">
    <text evidence="1">The sequence shown here is derived from an EMBL/GenBank/DDBJ whole genome shotgun (WGS) entry which is preliminary data.</text>
</comment>
<reference evidence="1 2" key="1">
    <citation type="journal article" date="2020" name="bioRxiv">
        <title>Whole genome comparisons of ergot fungi reveals the divergence and evolution of species within the genus Claviceps are the result of varying mechanisms driving genome evolution and host range expansion.</title>
        <authorList>
            <person name="Wyka S.A."/>
            <person name="Mondo S.J."/>
            <person name="Liu M."/>
            <person name="Dettman J."/>
            <person name="Nalam V."/>
            <person name="Broders K.D."/>
        </authorList>
    </citation>
    <scope>NUCLEOTIDE SEQUENCE [LARGE SCALE GENOMIC DNA]</scope>
    <source>
        <strain evidence="1 2">Clav52</strain>
    </source>
</reference>
<name>A0A9P7U139_9HYPO</name>
<protein>
    <submittedName>
        <fullName evidence="1">Uncharacterized protein</fullName>
    </submittedName>
</protein>
<sequence length="102" mass="11221">MTRTTYVTQTANKSLLLPSQSPPPTSACDLFVPSWDVAVDPGQEDKIVVNGTIQQVDAYMEAHYPSWSAKWANFILHLQESEIIPSGACSRGLAWQEPSVNT</sequence>